<reference evidence="5" key="1">
    <citation type="journal article" date="2019" name="Int. J. Syst. Evol. Microbiol.">
        <title>The Global Catalogue of Microorganisms (GCM) 10K type strain sequencing project: providing services to taxonomists for standard genome sequencing and annotation.</title>
        <authorList>
            <consortium name="The Broad Institute Genomics Platform"/>
            <consortium name="The Broad Institute Genome Sequencing Center for Infectious Disease"/>
            <person name="Wu L."/>
            <person name="Ma J."/>
        </authorList>
    </citation>
    <scope>NUCLEOTIDE SEQUENCE [LARGE SCALE GENOMIC DNA]</scope>
    <source>
        <strain evidence="5">KCTC 22437</strain>
    </source>
</reference>
<dbReference type="PROSITE" id="PS00708">
    <property type="entry name" value="PRO_ENDOPEP_SER"/>
    <property type="match status" value="1"/>
</dbReference>
<feature type="chain" id="PRO_5045144186" evidence="2">
    <location>
        <begin position="26"/>
        <end position="443"/>
    </location>
</feature>
<gene>
    <name evidence="4" type="ORF">ACFS5N_12815</name>
</gene>
<keyword evidence="1" id="KW-0378">Hydrolase</keyword>
<evidence type="ECO:0000256" key="2">
    <source>
        <dbReference type="SAM" id="SignalP"/>
    </source>
</evidence>
<evidence type="ECO:0000259" key="3">
    <source>
        <dbReference type="Pfam" id="PF05448"/>
    </source>
</evidence>
<keyword evidence="5" id="KW-1185">Reference proteome</keyword>
<sequence length="443" mass="50233">MIRRVTKLIYLTGTLLLMTTAVSLAQEEAPQKISLADETEISTIITPSNKNAIFDAAAKYTFEVRNPTDEDQKGKISYTVLDENGIKMHTDSVKVNVAKKSIGKYNFEIAGKGPGFYKVNFIINTSDYDDTLHKVFGVKPELIKSNYKAPADFDAFWQKAKSDLAKVDPKFQVTYQPKLSTKTCKVYLVEMQSLDNITVRGWLTEPANADPKHKCSVVLALPGYQIDLNPIMTVDPDFAFLALNVRGQGNSRGSINTRHDEFVIHRIEDKNKYVLRGVIMDCVRAMDFLYTRPEIRHDQIFVKGGSMGGFLAMTTAALDSRVNLCSAQSPVFADMRSLIKRVEFPIKSINLYLRSQPGLTLNQIMDNFDYFDVKNFAPKIKCNFMMSVGLLDTYVPPTNDFVVFNSMTAKKKIMLFRDRGHEVSPVYTQTELKWMHDQFGLYY</sequence>
<dbReference type="EMBL" id="JBHUPD010000002">
    <property type="protein sequence ID" value="MFD2873359.1"/>
    <property type="molecule type" value="Genomic_DNA"/>
</dbReference>
<organism evidence="4 5">
    <name type="scientific">Mucilaginibacter ximonensis</name>
    <dbReference type="NCBI Taxonomy" id="538021"/>
    <lineage>
        <taxon>Bacteria</taxon>
        <taxon>Pseudomonadati</taxon>
        <taxon>Bacteroidota</taxon>
        <taxon>Sphingobacteriia</taxon>
        <taxon>Sphingobacteriales</taxon>
        <taxon>Sphingobacteriaceae</taxon>
        <taxon>Mucilaginibacter</taxon>
    </lineage>
</organism>
<name>A0ABW5YD73_9SPHI</name>
<dbReference type="SUPFAM" id="SSF53474">
    <property type="entry name" value="alpha/beta-Hydrolases"/>
    <property type="match status" value="1"/>
</dbReference>
<proteinExistence type="predicted"/>
<dbReference type="PANTHER" id="PTHR40111">
    <property type="entry name" value="CEPHALOSPORIN-C DEACETYLASE"/>
    <property type="match status" value="1"/>
</dbReference>
<evidence type="ECO:0000313" key="5">
    <source>
        <dbReference type="Proteomes" id="UP001597557"/>
    </source>
</evidence>
<dbReference type="Pfam" id="PF05448">
    <property type="entry name" value="AXE1"/>
    <property type="match status" value="1"/>
</dbReference>
<dbReference type="Gene3D" id="3.40.50.1820">
    <property type="entry name" value="alpha/beta hydrolase"/>
    <property type="match status" value="1"/>
</dbReference>
<dbReference type="InterPro" id="IPR002471">
    <property type="entry name" value="Pept_S9_AS"/>
</dbReference>
<feature type="signal peptide" evidence="2">
    <location>
        <begin position="1"/>
        <end position="25"/>
    </location>
</feature>
<dbReference type="Proteomes" id="UP001597557">
    <property type="component" value="Unassembled WGS sequence"/>
</dbReference>
<comment type="caution">
    <text evidence="4">The sequence shown here is derived from an EMBL/GenBank/DDBJ whole genome shotgun (WGS) entry which is preliminary data.</text>
</comment>
<dbReference type="InterPro" id="IPR029058">
    <property type="entry name" value="AB_hydrolase_fold"/>
</dbReference>
<evidence type="ECO:0000256" key="1">
    <source>
        <dbReference type="ARBA" id="ARBA00022801"/>
    </source>
</evidence>
<feature type="domain" description="Acetyl xylan esterase" evidence="3">
    <location>
        <begin position="144"/>
        <end position="436"/>
    </location>
</feature>
<dbReference type="RefSeq" id="WP_377186008.1">
    <property type="nucleotide sequence ID" value="NZ_JBHUPD010000002.1"/>
</dbReference>
<accession>A0ABW5YD73</accession>
<dbReference type="InterPro" id="IPR039069">
    <property type="entry name" value="CE7"/>
</dbReference>
<dbReference type="InterPro" id="IPR008391">
    <property type="entry name" value="AXE1_dom"/>
</dbReference>
<dbReference type="PANTHER" id="PTHR40111:SF1">
    <property type="entry name" value="CEPHALOSPORIN-C DEACETYLASE"/>
    <property type="match status" value="1"/>
</dbReference>
<keyword evidence="2" id="KW-0732">Signal</keyword>
<protein>
    <submittedName>
        <fullName evidence="4">Acetylxylan esterase</fullName>
    </submittedName>
</protein>
<evidence type="ECO:0000313" key="4">
    <source>
        <dbReference type="EMBL" id="MFD2873359.1"/>
    </source>
</evidence>